<dbReference type="OrthoDB" id="13121at10239"/>
<dbReference type="RefSeq" id="YP_009103393.1">
    <property type="nucleotide sequence ID" value="NC_025459.1"/>
</dbReference>
<protein>
    <submittedName>
        <fullName evidence="1">Uncharacterized protein</fullName>
    </submittedName>
</protein>
<dbReference type="Proteomes" id="UP000028666">
    <property type="component" value="Segment"/>
</dbReference>
<evidence type="ECO:0000313" key="2">
    <source>
        <dbReference type="Proteomes" id="UP000028666"/>
    </source>
</evidence>
<reference evidence="1 2" key="1">
    <citation type="submission" date="2014-05" db="EMBL/GenBank/DDBJ databases">
        <title>Complete genome sequence of Aeromonas bacteriophage pAh6-C.</title>
        <authorList>
            <person name="Jun J.W."/>
            <person name="Park S.C."/>
        </authorList>
    </citation>
    <scope>NUCLEOTIDE SEQUENCE [LARGE SCALE GENOMIC DNA]</scope>
</reference>
<gene>
    <name evidence="1" type="ORF">AH6C_059</name>
</gene>
<evidence type="ECO:0000313" key="1">
    <source>
        <dbReference type="EMBL" id="AII26813.1"/>
    </source>
</evidence>
<accession>A0A076G4K8</accession>
<dbReference type="KEGG" id="vg:22112315"/>
<organism evidence="1 2">
    <name type="scientific">Aeromonas phage pAh6-C</name>
    <dbReference type="NCBI Taxonomy" id="1505227"/>
    <lineage>
        <taxon>Viruses</taxon>
        <taxon>Duplodnaviria</taxon>
        <taxon>Heunggongvirae</taxon>
        <taxon>Uroviricota</taxon>
        <taxon>Caudoviricetes</taxon>
        <taxon>Chaseviridae</taxon>
        <taxon>Nefertitivirinae</taxon>
        <taxon>Pahsextavirus</taxon>
        <taxon>Pahsextavirus pAh6C</taxon>
    </lineage>
</organism>
<dbReference type="EMBL" id="KJ858521">
    <property type="protein sequence ID" value="AII26813.1"/>
    <property type="molecule type" value="Genomic_DNA"/>
</dbReference>
<name>A0A076G4K8_9CAUD</name>
<keyword evidence="2" id="KW-1185">Reference proteome</keyword>
<sequence length="239" mass="27577">MSNFTDDQEIVLEIIKQWLRNQDAAFLAREELVVFWGPIDGNLRKQGWNKLKLNEAVSVVRTTKVPVGVMKHCTADLMRAAAQEEGRAYIAGVTVVGGAVSPEYFNFHSNKRSVCETIEHRVAIHLICELEALDQNVMWHQVAYLYEQCLKYMKLEVPNCMQRNNFIRYGLQESAFIEKRNSKRYNGRYVIREGGKLRQLICIKLPHKSGIKEDWTKDEMRGIVLRSVQPLLNPPRGSQ</sequence>
<proteinExistence type="predicted"/>
<dbReference type="GeneID" id="22112315"/>